<dbReference type="PROSITE" id="PS51354">
    <property type="entry name" value="GLUTAREDOXIN_2"/>
    <property type="match status" value="1"/>
</dbReference>
<dbReference type="InterPro" id="IPR002109">
    <property type="entry name" value="Glutaredoxin"/>
</dbReference>
<dbReference type="AlphaFoldDB" id="A0A835UVT8"/>
<dbReference type="NCBIfam" id="TIGR02189">
    <property type="entry name" value="GlrX-like_plant"/>
    <property type="match status" value="1"/>
</dbReference>
<gene>
    <name evidence="6" type="ORF">HPP92_015449</name>
</gene>
<keyword evidence="4" id="KW-0676">Redox-active center</keyword>
<comment type="similarity">
    <text evidence="2">Belongs to the glutaredoxin family. CC-type subfamily.</text>
</comment>
<evidence type="ECO:0000256" key="1">
    <source>
        <dbReference type="ARBA" id="ARBA00004496"/>
    </source>
</evidence>
<dbReference type="GO" id="GO:0005737">
    <property type="term" value="C:cytoplasm"/>
    <property type="evidence" value="ECO:0007669"/>
    <property type="project" value="UniProtKB-SubCell"/>
</dbReference>
<dbReference type="Gene3D" id="3.40.30.10">
    <property type="entry name" value="Glutaredoxin"/>
    <property type="match status" value="1"/>
</dbReference>
<organism evidence="6 7">
    <name type="scientific">Vanilla planifolia</name>
    <name type="common">Vanilla</name>
    <dbReference type="NCBI Taxonomy" id="51239"/>
    <lineage>
        <taxon>Eukaryota</taxon>
        <taxon>Viridiplantae</taxon>
        <taxon>Streptophyta</taxon>
        <taxon>Embryophyta</taxon>
        <taxon>Tracheophyta</taxon>
        <taxon>Spermatophyta</taxon>
        <taxon>Magnoliopsida</taxon>
        <taxon>Liliopsida</taxon>
        <taxon>Asparagales</taxon>
        <taxon>Orchidaceae</taxon>
        <taxon>Vanilloideae</taxon>
        <taxon>Vanilleae</taxon>
        <taxon>Vanilla</taxon>
    </lineage>
</organism>
<dbReference type="InterPro" id="IPR036249">
    <property type="entry name" value="Thioredoxin-like_sf"/>
</dbReference>
<feature type="domain" description="Glutaredoxin" evidence="5">
    <location>
        <begin position="13"/>
        <end position="76"/>
    </location>
</feature>
<accession>A0A835UVT8</accession>
<proteinExistence type="inferred from homology"/>
<dbReference type="CDD" id="cd03419">
    <property type="entry name" value="GRX_GRXh_1_2_like"/>
    <property type="match status" value="1"/>
</dbReference>
<evidence type="ECO:0000313" key="7">
    <source>
        <dbReference type="Proteomes" id="UP000639772"/>
    </source>
</evidence>
<protein>
    <recommendedName>
        <fullName evidence="5">Glutaredoxin domain-containing protein</fullName>
    </recommendedName>
</protein>
<dbReference type="Pfam" id="PF00462">
    <property type="entry name" value="Glutaredoxin"/>
    <property type="match status" value="1"/>
</dbReference>
<sequence>METVNRLASRNPVVIFSYSTCCMSYTVKRLFSELGVNADVHELDEDPKGREMERALAKLMDGSSPVPAVFIGGRIIGSTDRVMALHLRGDLVQLLREAGHSGCRLVATNYLHEVLLLFEMSVLM</sequence>
<dbReference type="OrthoDB" id="418495at2759"/>
<comment type="caution">
    <text evidence="6">The sequence shown here is derived from an EMBL/GenBank/DDBJ whole genome shotgun (WGS) entry which is preliminary data.</text>
</comment>
<comment type="subcellular location">
    <subcellularLocation>
        <location evidence="1">Cytoplasm</location>
    </subcellularLocation>
</comment>
<dbReference type="PANTHER" id="PTHR10168">
    <property type="entry name" value="GLUTAREDOXIN"/>
    <property type="match status" value="1"/>
</dbReference>
<evidence type="ECO:0000313" key="6">
    <source>
        <dbReference type="EMBL" id="KAG0475763.1"/>
    </source>
</evidence>
<dbReference type="InterPro" id="IPR011905">
    <property type="entry name" value="GlrX-like_pln_2"/>
</dbReference>
<evidence type="ECO:0000256" key="2">
    <source>
        <dbReference type="ARBA" id="ARBA00007568"/>
    </source>
</evidence>
<dbReference type="EMBL" id="JADCNM010000007">
    <property type="protein sequence ID" value="KAG0475763.1"/>
    <property type="molecule type" value="Genomic_DNA"/>
</dbReference>
<keyword evidence="3" id="KW-0963">Cytoplasm</keyword>
<dbReference type="SUPFAM" id="SSF52833">
    <property type="entry name" value="Thioredoxin-like"/>
    <property type="match status" value="1"/>
</dbReference>
<name>A0A835UVT8_VANPL</name>
<dbReference type="Proteomes" id="UP000639772">
    <property type="component" value="Chromosome 7"/>
</dbReference>
<reference evidence="6 7" key="1">
    <citation type="journal article" date="2020" name="Nat. Food">
        <title>A phased Vanilla planifolia genome enables genetic improvement of flavour and production.</title>
        <authorList>
            <person name="Hasing T."/>
            <person name="Tang H."/>
            <person name="Brym M."/>
            <person name="Khazi F."/>
            <person name="Huang T."/>
            <person name="Chambers A.H."/>
        </authorList>
    </citation>
    <scope>NUCLEOTIDE SEQUENCE [LARGE SCALE GENOMIC DNA]</scope>
    <source>
        <tissue evidence="6">Leaf</tissue>
    </source>
</reference>
<evidence type="ECO:0000259" key="5">
    <source>
        <dbReference type="Pfam" id="PF00462"/>
    </source>
</evidence>
<evidence type="ECO:0000256" key="4">
    <source>
        <dbReference type="ARBA" id="ARBA00023284"/>
    </source>
</evidence>
<evidence type="ECO:0000256" key="3">
    <source>
        <dbReference type="ARBA" id="ARBA00022490"/>
    </source>
</evidence>